<proteinExistence type="predicted"/>
<name>A0A382H9S1_9ZZZZ</name>
<gene>
    <name evidence="1" type="ORF">METZ01_LOCUS236511</name>
</gene>
<organism evidence="1">
    <name type="scientific">marine metagenome</name>
    <dbReference type="NCBI Taxonomy" id="408172"/>
    <lineage>
        <taxon>unclassified sequences</taxon>
        <taxon>metagenomes</taxon>
        <taxon>ecological metagenomes</taxon>
    </lineage>
</organism>
<dbReference type="AlphaFoldDB" id="A0A382H9S1"/>
<evidence type="ECO:0000313" key="1">
    <source>
        <dbReference type="EMBL" id="SVB83657.1"/>
    </source>
</evidence>
<sequence length="47" mass="5721">MSFLTKKLKSFFRRKENDIESFFNLVNAEEWSDFIGQDEIRMIRGVF</sequence>
<feature type="non-terminal residue" evidence="1">
    <location>
        <position position="47"/>
    </location>
</feature>
<accession>A0A382H9S1</accession>
<dbReference type="EMBL" id="UINC01059822">
    <property type="protein sequence ID" value="SVB83657.1"/>
    <property type="molecule type" value="Genomic_DNA"/>
</dbReference>
<reference evidence="1" key="1">
    <citation type="submission" date="2018-05" db="EMBL/GenBank/DDBJ databases">
        <authorList>
            <person name="Lanie J.A."/>
            <person name="Ng W.-L."/>
            <person name="Kazmierczak K.M."/>
            <person name="Andrzejewski T.M."/>
            <person name="Davidsen T.M."/>
            <person name="Wayne K.J."/>
            <person name="Tettelin H."/>
            <person name="Glass J.I."/>
            <person name="Rusch D."/>
            <person name="Podicherti R."/>
            <person name="Tsui H.-C.T."/>
            <person name="Winkler M.E."/>
        </authorList>
    </citation>
    <scope>NUCLEOTIDE SEQUENCE</scope>
</reference>
<protein>
    <submittedName>
        <fullName evidence="1">Uncharacterized protein</fullName>
    </submittedName>
</protein>